<keyword evidence="5" id="KW-1185">Reference proteome</keyword>
<reference evidence="4 5" key="1">
    <citation type="journal article" date="2016" name="Proc. Natl. Acad. Sci. U.S.A.">
        <title>Comparative genomics of biotechnologically important yeasts.</title>
        <authorList>
            <person name="Riley R."/>
            <person name="Haridas S."/>
            <person name="Wolfe K.H."/>
            <person name="Lopes M.R."/>
            <person name="Hittinger C.T."/>
            <person name="Goeker M."/>
            <person name="Salamov A.A."/>
            <person name="Wisecaver J.H."/>
            <person name="Long T.M."/>
            <person name="Calvey C.H."/>
            <person name="Aerts A.L."/>
            <person name="Barry K.W."/>
            <person name="Choi C."/>
            <person name="Clum A."/>
            <person name="Coughlan A.Y."/>
            <person name="Deshpande S."/>
            <person name="Douglass A.P."/>
            <person name="Hanson S.J."/>
            <person name="Klenk H.-P."/>
            <person name="LaButti K.M."/>
            <person name="Lapidus A."/>
            <person name="Lindquist E.A."/>
            <person name="Lipzen A.M."/>
            <person name="Meier-Kolthoff J.P."/>
            <person name="Ohm R.A."/>
            <person name="Otillar R.P."/>
            <person name="Pangilinan J.L."/>
            <person name="Peng Y."/>
            <person name="Rokas A."/>
            <person name="Rosa C.A."/>
            <person name="Scheuner C."/>
            <person name="Sibirny A.A."/>
            <person name="Slot J.C."/>
            <person name="Stielow J.B."/>
            <person name="Sun H."/>
            <person name="Kurtzman C.P."/>
            <person name="Blackwell M."/>
            <person name="Grigoriev I.V."/>
            <person name="Jeffries T.W."/>
        </authorList>
    </citation>
    <scope>NUCLEOTIDE SEQUENCE [LARGE SCALE GENOMIC DNA]</scope>
    <source>
        <strain evidence="4 5">NRRL Y-2026</strain>
    </source>
</reference>
<dbReference type="GeneID" id="30178182"/>
<dbReference type="InterPro" id="IPR051847">
    <property type="entry name" value="RNA_proc/Spliceosome_comp"/>
</dbReference>
<dbReference type="Pfam" id="PF00076">
    <property type="entry name" value="RRM_1"/>
    <property type="match status" value="1"/>
</dbReference>
<keyword evidence="1 2" id="KW-0694">RNA-binding</keyword>
<dbReference type="GO" id="GO:0000398">
    <property type="term" value="P:mRNA splicing, via spliceosome"/>
    <property type="evidence" value="ECO:0007669"/>
    <property type="project" value="TreeGrafter"/>
</dbReference>
<evidence type="ECO:0000313" key="4">
    <source>
        <dbReference type="EMBL" id="ODQ45918.1"/>
    </source>
</evidence>
<dbReference type="EMBL" id="KV454004">
    <property type="protein sequence ID" value="ODQ45918.1"/>
    <property type="molecule type" value="Genomic_DNA"/>
</dbReference>
<dbReference type="GO" id="GO:0071013">
    <property type="term" value="C:catalytic step 2 spliceosome"/>
    <property type="evidence" value="ECO:0007669"/>
    <property type="project" value="TreeGrafter"/>
</dbReference>
<protein>
    <recommendedName>
        <fullName evidence="3">RRM domain-containing protein</fullName>
    </recommendedName>
</protein>
<dbReference type="GO" id="GO:0005686">
    <property type="term" value="C:U2 snRNP"/>
    <property type="evidence" value="ECO:0007669"/>
    <property type="project" value="TreeGrafter"/>
</dbReference>
<dbReference type="InterPro" id="IPR012677">
    <property type="entry name" value="Nucleotide-bd_a/b_plait_sf"/>
</dbReference>
<dbReference type="PANTHER" id="PTHR45880">
    <property type="entry name" value="RNA-BINDING MOTIF PROTEIN, X-LINKED 2"/>
    <property type="match status" value="1"/>
</dbReference>
<dbReference type="InterPro" id="IPR035979">
    <property type="entry name" value="RBD_domain_sf"/>
</dbReference>
<name>A0A1E3NK30_9ASCO</name>
<evidence type="ECO:0000259" key="3">
    <source>
        <dbReference type="PROSITE" id="PS50102"/>
    </source>
</evidence>
<dbReference type="GO" id="GO:0003723">
    <property type="term" value="F:RNA binding"/>
    <property type="evidence" value="ECO:0007669"/>
    <property type="project" value="UniProtKB-UniRule"/>
</dbReference>
<feature type="domain" description="RRM" evidence="3">
    <location>
        <begin position="29"/>
        <end position="108"/>
    </location>
</feature>
<dbReference type="Proteomes" id="UP000094455">
    <property type="component" value="Unassembled WGS sequence"/>
</dbReference>
<dbReference type="SMART" id="SM00360">
    <property type="entry name" value="RRM"/>
    <property type="match status" value="1"/>
</dbReference>
<dbReference type="RefSeq" id="XP_019017031.1">
    <property type="nucleotide sequence ID" value="XM_019161495.1"/>
</dbReference>
<evidence type="ECO:0000313" key="5">
    <source>
        <dbReference type="Proteomes" id="UP000094455"/>
    </source>
</evidence>
<dbReference type="OrthoDB" id="2573941at2759"/>
<organism evidence="4 5">
    <name type="scientific">Pichia membranifaciens NRRL Y-2026</name>
    <dbReference type="NCBI Taxonomy" id="763406"/>
    <lineage>
        <taxon>Eukaryota</taxon>
        <taxon>Fungi</taxon>
        <taxon>Dikarya</taxon>
        <taxon>Ascomycota</taxon>
        <taxon>Saccharomycotina</taxon>
        <taxon>Pichiomycetes</taxon>
        <taxon>Pichiales</taxon>
        <taxon>Pichiaceae</taxon>
        <taxon>Pichia</taxon>
    </lineage>
</organism>
<evidence type="ECO:0000256" key="1">
    <source>
        <dbReference type="ARBA" id="ARBA00022884"/>
    </source>
</evidence>
<dbReference type="STRING" id="763406.A0A1E3NK30"/>
<dbReference type="SUPFAM" id="SSF54928">
    <property type="entry name" value="RNA-binding domain, RBD"/>
    <property type="match status" value="1"/>
</dbReference>
<dbReference type="AlphaFoldDB" id="A0A1E3NK30"/>
<dbReference type="InterPro" id="IPR000504">
    <property type="entry name" value="RRM_dom"/>
</dbReference>
<gene>
    <name evidence="4" type="ORF">PICMEDRAFT_17171</name>
</gene>
<proteinExistence type="predicted"/>
<dbReference type="GO" id="GO:0071011">
    <property type="term" value="C:precatalytic spliceosome"/>
    <property type="evidence" value="ECO:0007669"/>
    <property type="project" value="TreeGrafter"/>
</dbReference>
<dbReference type="PANTHER" id="PTHR45880:SF1">
    <property type="entry name" value="RNA-BINDING MOTIF PROTEIN, X-LINKED 2"/>
    <property type="match status" value="1"/>
</dbReference>
<evidence type="ECO:0000256" key="2">
    <source>
        <dbReference type="PROSITE-ProRule" id="PRU00176"/>
    </source>
</evidence>
<dbReference type="PROSITE" id="PS50102">
    <property type="entry name" value="RRM"/>
    <property type="match status" value="1"/>
</dbReference>
<accession>A0A1E3NK30</accession>
<sequence length="139" mass="15530">MSVQKLNAVELQQGTAASASWHRDYADTNTVYVGNLPAELNEHDLLILFSQYGVPTAVRLARDPQTGRSKRFAFLTYEAWESTVLAVDNFDSWNVTPQHRLRVNHAYYKGRGGGSGAGDDEAARWERAVQAELLDKDFA</sequence>
<dbReference type="Gene3D" id="3.30.70.330">
    <property type="match status" value="1"/>
</dbReference>